<feature type="compositionally biased region" description="Polar residues" evidence="1">
    <location>
        <begin position="762"/>
        <end position="773"/>
    </location>
</feature>
<dbReference type="GO" id="GO:0009986">
    <property type="term" value="C:cell surface"/>
    <property type="evidence" value="ECO:0007669"/>
    <property type="project" value="TreeGrafter"/>
</dbReference>
<feature type="compositionally biased region" description="Polar residues" evidence="1">
    <location>
        <begin position="150"/>
        <end position="165"/>
    </location>
</feature>
<evidence type="ECO:0000256" key="3">
    <source>
        <dbReference type="SAM" id="SignalP"/>
    </source>
</evidence>
<feature type="region of interest" description="Disordered" evidence="1">
    <location>
        <begin position="690"/>
        <end position="715"/>
    </location>
</feature>
<name>A0AAD6I3C8_PENCN</name>
<evidence type="ECO:0000313" key="5">
    <source>
        <dbReference type="Proteomes" id="UP001219568"/>
    </source>
</evidence>
<evidence type="ECO:0000313" key="4">
    <source>
        <dbReference type="EMBL" id="KAJ6027420.1"/>
    </source>
</evidence>
<protein>
    <submittedName>
        <fullName evidence="4">Uncharacterized protein</fullName>
    </submittedName>
</protein>
<feature type="signal peptide" evidence="3">
    <location>
        <begin position="1"/>
        <end position="23"/>
    </location>
</feature>
<dbReference type="GO" id="GO:0031505">
    <property type="term" value="P:fungal-type cell wall organization"/>
    <property type="evidence" value="ECO:0007669"/>
    <property type="project" value="TreeGrafter"/>
</dbReference>
<dbReference type="GO" id="GO:0005576">
    <property type="term" value="C:extracellular region"/>
    <property type="evidence" value="ECO:0007669"/>
    <property type="project" value="TreeGrafter"/>
</dbReference>
<feature type="compositionally biased region" description="Low complexity" evidence="1">
    <location>
        <begin position="204"/>
        <end position="220"/>
    </location>
</feature>
<feature type="compositionally biased region" description="Low complexity" evidence="1">
    <location>
        <begin position="270"/>
        <end position="286"/>
    </location>
</feature>
<feature type="compositionally biased region" description="Gly residues" evidence="1">
    <location>
        <begin position="697"/>
        <end position="710"/>
    </location>
</feature>
<keyword evidence="2" id="KW-0472">Membrane</keyword>
<dbReference type="GO" id="GO:0030427">
    <property type="term" value="C:site of polarized growth"/>
    <property type="evidence" value="ECO:0007669"/>
    <property type="project" value="TreeGrafter"/>
</dbReference>
<keyword evidence="5" id="KW-1185">Reference proteome</keyword>
<dbReference type="GO" id="GO:0007232">
    <property type="term" value="P:osmosensory signaling pathway via Sho1 osmosensor"/>
    <property type="evidence" value="ECO:0007669"/>
    <property type="project" value="InterPro"/>
</dbReference>
<dbReference type="PANTHER" id="PTHR35778">
    <property type="entry name" value="SIGNALING MUCIN HKR1-RELATED"/>
    <property type="match status" value="1"/>
</dbReference>
<organism evidence="4 5">
    <name type="scientific">Penicillium canescens</name>
    <dbReference type="NCBI Taxonomy" id="5083"/>
    <lineage>
        <taxon>Eukaryota</taxon>
        <taxon>Fungi</taxon>
        <taxon>Dikarya</taxon>
        <taxon>Ascomycota</taxon>
        <taxon>Pezizomycotina</taxon>
        <taxon>Eurotiomycetes</taxon>
        <taxon>Eurotiomycetidae</taxon>
        <taxon>Eurotiales</taxon>
        <taxon>Aspergillaceae</taxon>
        <taxon>Penicillium</taxon>
    </lineage>
</organism>
<feature type="compositionally biased region" description="Polar residues" evidence="1">
    <location>
        <begin position="128"/>
        <end position="143"/>
    </location>
</feature>
<dbReference type="GO" id="GO:0005886">
    <property type="term" value="C:plasma membrane"/>
    <property type="evidence" value="ECO:0007669"/>
    <property type="project" value="InterPro"/>
</dbReference>
<evidence type="ECO:0000256" key="2">
    <source>
        <dbReference type="SAM" id="Phobius"/>
    </source>
</evidence>
<dbReference type="EMBL" id="JAQJZL010000015">
    <property type="protein sequence ID" value="KAJ6027420.1"/>
    <property type="molecule type" value="Genomic_DNA"/>
</dbReference>
<sequence length="809" mass="84599">MRPKAISIFITFLFIYGMKLVVAQDIPQAQVERPRGRQQELIKRTLRNVHHTAISGPHLLPNAALSDPVSIQSSFPQPPVLSKIKKSSLAHSQKGEKTVVETTSVDLRSSDVSHRTIRAAIISDDPAATTSATPKGIRVSSTNKSRKNSETASTDVGTTTKQGPTFDSLVTASITPALSTLPTSFRENLVGDVDAGVHNFIGGSTSSSTSRSVSAVTPSTDPLAKMLNTSSSYAWATSTASLPGSLSTGLDSFLGSPTSEPDSARLTKVSYTSNRTTSSSNSSNSNFLGQIMTSSESEFFDLLGLTDKASTGSSTTSKPSSDTSKSPSGASSLSTIPVALLVYTTPFLSPTPALIGTSVSGGMLDEHLSGVESLLSAEPPEASFTAPSVTASMLDGSLLSSKSTVLNPALSLGDSATAFFLTPTATSGAIPIPKSFNLGYNSPIVSKFDTSPGTDFGTGACSSTTSATLSGITASVSKNDSPNTSVSLHGSTSDVDITKLRVKTESFQSKLATPSNSDDNDWMPSTLLLLPSVPFIESSTSGLTGKPKKTPLPYSITPSDEVTEAPSDSILLQLGFDSQLPWPFVATTPLSSSQIFKYTPQAIENALPPHPAKDIPVMFALQPYYNWQTAGYNATLAIFYFPRDKVNTVRGLKVNPNSALYNQTNKNIKSLMAMVDPTIPLEFSGNYPIGDSNSTADGGGTGSGHNGGPVSGNVNSDGSASNFKVNASSIGVGIGAVAGAGAYGAGMFWVARHYRKRKQFHQRSGSTESHMGQGNSGSGRRAHSQVIRGHGRSQKISAPTMAENSLGWD</sequence>
<feature type="region of interest" description="Disordered" evidence="1">
    <location>
        <begin position="759"/>
        <end position="809"/>
    </location>
</feature>
<reference evidence="4" key="1">
    <citation type="journal article" date="2023" name="IMA Fungus">
        <title>Comparative genomic study of the Penicillium genus elucidates a diverse pangenome and 15 lateral gene transfer events.</title>
        <authorList>
            <person name="Petersen C."/>
            <person name="Sorensen T."/>
            <person name="Nielsen M.R."/>
            <person name="Sondergaard T.E."/>
            <person name="Sorensen J.L."/>
            <person name="Fitzpatrick D.A."/>
            <person name="Frisvad J.C."/>
            <person name="Nielsen K.L."/>
        </authorList>
    </citation>
    <scope>NUCLEOTIDE SEQUENCE</scope>
    <source>
        <strain evidence="4">IBT 15450</strain>
    </source>
</reference>
<keyword evidence="2" id="KW-1133">Transmembrane helix</keyword>
<feature type="region of interest" description="Disordered" evidence="1">
    <location>
        <begin position="253"/>
        <end position="286"/>
    </location>
</feature>
<feature type="transmembrane region" description="Helical" evidence="2">
    <location>
        <begin position="730"/>
        <end position="751"/>
    </location>
</feature>
<dbReference type="GO" id="GO:0001402">
    <property type="term" value="P:signal transduction involved in filamentous growth"/>
    <property type="evidence" value="ECO:0007669"/>
    <property type="project" value="TreeGrafter"/>
</dbReference>
<gene>
    <name evidence="4" type="ORF">N7460_012237</name>
</gene>
<reference evidence="4" key="2">
    <citation type="submission" date="2023-01" db="EMBL/GenBank/DDBJ databases">
        <authorList>
            <person name="Petersen C."/>
        </authorList>
    </citation>
    <scope>NUCLEOTIDE SEQUENCE</scope>
    <source>
        <strain evidence="4">IBT 15450</strain>
    </source>
</reference>
<dbReference type="PANTHER" id="PTHR35778:SF1">
    <property type="entry name" value="SIGNALING MUCIN HKR1-RELATED"/>
    <property type="match status" value="1"/>
</dbReference>
<feature type="region of interest" description="Disordered" evidence="1">
    <location>
        <begin position="202"/>
        <end position="222"/>
    </location>
</feature>
<feature type="region of interest" description="Disordered" evidence="1">
    <location>
        <begin position="310"/>
        <end position="332"/>
    </location>
</feature>
<comment type="caution">
    <text evidence="4">The sequence shown here is derived from an EMBL/GenBank/DDBJ whole genome shotgun (WGS) entry which is preliminary data.</text>
</comment>
<evidence type="ECO:0000256" key="1">
    <source>
        <dbReference type="SAM" id="MobiDB-lite"/>
    </source>
</evidence>
<accession>A0AAD6I3C8</accession>
<dbReference type="GO" id="GO:0006972">
    <property type="term" value="P:hyperosmotic response"/>
    <property type="evidence" value="ECO:0007669"/>
    <property type="project" value="TreeGrafter"/>
</dbReference>
<keyword evidence="2" id="KW-0812">Transmembrane</keyword>
<proteinExistence type="predicted"/>
<dbReference type="AlphaFoldDB" id="A0AAD6I3C8"/>
<dbReference type="Proteomes" id="UP001219568">
    <property type="component" value="Unassembled WGS sequence"/>
</dbReference>
<dbReference type="InterPro" id="IPR039295">
    <property type="entry name" value="MSB2"/>
</dbReference>
<keyword evidence="3" id="KW-0732">Signal</keyword>
<feature type="region of interest" description="Disordered" evidence="1">
    <location>
        <begin position="126"/>
        <end position="165"/>
    </location>
</feature>
<dbReference type="GO" id="GO:0005034">
    <property type="term" value="F:osmosensor activity"/>
    <property type="evidence" value="ECO:0007669"/>
    <property type="project" value="InterPro"/>
</dbReference>
<feature type="chain" id="PRO_5042043294" evidence="3">
    <location>
        <begin position="24"/>
        <end position="809"/>
    </location>
</feature>
<dbReference type="GO" id="GO:0030010">
    <property type="term" value="P:establishment of cell polarity"/>
    <property type="evidence" value="ECO:0007669"/>
    <property type="project" value="TreeGrafter"/>
</dbReference>